<dbReference type="Gene3D" id="1.10.3270.10">
    <property type="entry name" value="HMGR, N-terminal domain"/>
    <property type="match status" value="1"/>
</dbReference>
<dbReference type="PANTHER" id="PTHR10572">
    <property type="entry name" value="3-HYDROXY-3-METHYLGLUTARYL-COENZYME A REDUCTASE"/>
    <property type="match status" value="1"/>
</dbReference>
<evidence type="ECO:0000256" key="3">
    <source>
        <dbReference type="ARBA" id="ARBA00007661"/>
    </source>
</evidence>
<sequence>MVARVFRAHGELCASHPWEVIVATLTLTACMLTVDQQSQQADRGAPAPHAQHAQHASAQRRCGLSPAACFPIEEYNAADMIVMTLIRCVAVLYSYYQFCNLHRLGSKYILGIAGLFTVFSSFVFSSSVINFTRSDVSDLKDALFFFLLLIDLSKASLLAQFALSSRSQQEVRQNIARGMAALGPTITLDTVVETLVIGVGMLSGVRRLEVLCCFACMSVIVNYVVFMTFYPACLSLILELSRSGEGGRPAWHDKSLIMRALHEEDQKPNPVVQRVKVIMSAGLMLVHAHSRWTFASEGEEGPVPPLVAREHTMSNHTEDVALHGYLMKWLTVSADHIVILILLLALTVKFIFFEEKKSEDLAEQLLLGDRSVITPSPAKHQEMAPDLKDAGPPQWPSSTDGWVEVGPSQEDKFVQTESTVEAEVAIEKIEELISKASPEVKGDSEPRSLEECMALYKSEAGAKALTDTEVLLLVTNKKIAAYQLEQAVGDPERGVSLRRRIISSMPNIGHALTDLPFRHYDYSKVMGACCENVVGYVPVPVGIAGPLKLDDALYHVPLATTEGCLVASTNRGCRALLRGGVRSSVVADGMTRGPVVRFESITRASEARLWMLSTENFQAMKKSFDSTSRFARLNKLHICIAGRHLFIRFVATTGDAMGMNMLSKGTEVALKYVQKHFPDMEILSLSGNFCTDKKPAAVNWIEGRGKSVVCEAVVPADVVETVLKTSTAALVDVNISKNMIGSAVAGSIGGFNAHAANLVTAVFIATGQDPAQVVGSSNCMTLMEPWGKDGRDLYISCTMPSIEIGTVGGGTVLAPQGACLDLLGVRGPNEDCPGENAVQLARIVCATVLAGELSLMSALTAGHLVRSHLTHNRSSVTQLPKGVSLDTAKSKS</sequence>
<dbReference type="PANTHER" id="PTHR10572:SF24">
    <property type="entry name" value="3-HYDROXY-3-METHYLGLUTARYL-COENZYME A REDUCTASE"/>
    <property type="match status" value="1"/>
</dbReference>
<dbReference type="InterPro" id="IPR023074">
    <property type="entry name" value="HMG_CoA_Rdtase_cat_sf"/>
</dbReference>
<dbReference type="InterPro" id="IPR053958">
    <property type="entry name" value="HMGCR/SNAP/NPC1-like_SSD"/>
</dbReference>
<keyword evidence="10" id="KW-0325">Glycoprotein</keyword>
<evidence type="ECO:0000256" key="10">
    <source>
        <dbReference type="ARBA" id="ARBA00023180"/>
    </source>
</evidence>
<dbReference type="InterPro" id="IPR004554">
    <property type="entry name" value="HMG_CoA_Rdtase_eu_arc"/>
</dbReference>
<evidence type="ECO:0000259" key="14">
    <source>
        <dbReference type="PROSITE" id="PS50156"/>
    </source>
</evidence>
<comment type="caution">
    <text evidence="15">The sequence shown here is derived from an EMBL/GenBank/DDBJ whole genome shotgun (WGS) entry which is preliminary data.</text>
</comment>
<dbReference type="PROSITE" id="PS50065">
    <property type="entry name" value="HMG_COA_REDUCTASE_4"/>
    <property type="match status" value="1"/>
</dbReference>
<evidence type="ECO:0000256" key="12">
    <source>
        <dbReference type="ARBA" id="ARBA00049909"/>
    </source>
</evidence>
<dbReference type="Proteomes" id="UP001378592">
    <property type="component" value="Unassembled WGS sequence"/>
</dbReference>
<evidence type="ECO:0000256" key="11">
    <source>
        <dbReference type="ARBA" id="ARBA00023229"/>
    </source>
</evidence>
<keyword evidence="16" id="KW-1185">Reference proteome</keyword>
<evidence type="ECO:0000256" key="13">
    <source>
        <dbReference type="RuleBase" id="RU361219"/>
    </source>
</evidence>
<dbReference type="NCBIfam" id="TIGR00533">
    <property type="entry name" value="HMG_CoA_R_NADP"/>
    <property type="match status" value="1"/>
</dbReference>
<feature type="domain" description="SSD" evidence="14">
    <location>
        <begin position="79"/>
        <end position="236"/>
    </location>
</feature>
<dbReference type="SUPFAM" id="SSF55035">
    <property type="entry name" value="NAD-binding domain of HMG-CoA reductase"/>
    <property type="match status" value="1"/>
</dbReference>
<dbReference type="Gene3D" id="3.90.770.10">
    <property type="entry name" value="3-hydroxy-3-methylglutaryl-coenzyme A Reductase, Chain A, domain 2"/>
    <property type="match status" value="1"/>
</dbReference>
<dbReference type="InterPro" id="IPR002202">
    <property type="entry name" value="HMG_CoA_Rdtase"/>
</dbReference>
<evidence type="ECO:0000256" key="4">
    <source>
        <dbReference type="ARBA" id="ARBA00022692"/>
    </source>
</evidence>
<dbReference type="GO" id="GO:0008299">
    <property type="term" value="P:isoprenoid biosynthetic process"/>
    <property type="evidence" value="ECO:0007669"/>
    <property type="project" value="UniProtKB-KW"/>
</dbReference>
<dbReference type="FunFam" id="3.90.770.10:FF:000002">
    <property type="entry name" value="3-hydroxy-3-methylglutaryl coenzyme A reductase"/>
    <property type="match status" value="1"/>
</dbReference>
<feature type="transmembrane region" description="Helical" evidence="13">
    <location>
        <begin position="143"/>
        <end position="163"/>
    </location>
</feature>
<dbReference type="FunFam" id="3.30.70.420:FF:000001">
    <property type="entry name" value="3-hydroxy-3-methylglutaryl coenzyme A reductase"/>
    <property type="match status" value="1"/>
</dbReference>
<comment type="pathway">
    <text evidence="2 13">Metabolic intermediate biosynthesis; (R)-mevalonate biosynthesis; (R)-mevalonate from acetyl-CoA: step 3/3.</text>
</comment>
<proteinExistence type="inferred from homology"/>
<organism evidence="15 16">
    <name type="scientific">Gryllus longicercus</name>
    <dbReference type="NCBI Taxonomy" id="2509291"/>
    <lineage>
        <taxon>Eukaryota</taxon>
        <taxon>Metazoa</taxon>
        <taxon>Ecdysozoa</taxon>
        <taxon>Arthropoda</taxon>
        <taxon>Hexapoda</taxon>
        <taxon>Insecta</taxon>
        <taxon>Pterygota</taxon>
        <taxon>Neoptera</taxon>
        <taxon>Polyneoptera</taxon>
        <taxon>Orthoptera</taxon>
        <taxon>Ensifera</taxon>
        <taxon>Gryllidea</taxon>
        <taxon>Grylloidea</taxon>
        <taxon>Gryllidae</taxon>
        <taxon>Gryllinae</taxon>
        <taxon>Gryllus</taxon>
    </lineage>
</organism>
<dbReference type="Gene3D" id="3.30.70.420">
    <property type="entry name" value="Hydroxymethylglutaryl-CoA reductase, class I/II, NAD/NADP-binding domain"/>
    <property type="match status" value="1"/>
</dbReference>
<dbReference type="InterPro" id="IPR009023">
    <property type="entry name" value="HMG_CoA_Rdtase_NAD(P)-bd_sf"/>
</dbReference>
<accession>A0AAN9VMA1</accession>
<dbReference type="SUPFAM" id="SSF56542">
    <property type="entry name" value="Substrate-binding domain of HMG-CoA reductase"/>
    <property type="match status" value="1"/>
</dbReference>
<evidence type="ECO:0000256" key="6">
    <source>
        <dbReference type="ARBA" id="ARBA00022857"/>
    </source>
</evidence>
<dbReference type="Pfam" id="PF00368">
    <property type="entry name" value="HMG-CoA_red"/>
    <property type="match status" value="1"/>
</dbReference>
<dbReference type="PROSITE" id="PS01192">
    <property type="entry name" value="HMG_COA_REDUCTASE_3"/>
    <property type="match status" value="1"/>
</dbReference>
<dbReference type="GO" id="GO:0050661">
    <property type="term" value="F:NADP binding"/>
    <property type="evidence" value="ECO:0007669"/>
    <property type="project" value="InterPro"/>
</dbReference>
<dbReference type="EMBL" id="JAZDUA010000178">
    <property type="protein sequence ID" value="KAK7865391.1"/>
    <property type="molecule type" value="Genomic_DNA"/>
</dbReference>
<dbReference type="InterPro" id="IPR009029">
    <property type="entry name" value="HMG_CoA_Rdtase_sub-bd_dom_sf"/>
</dbReference>
<evidence type="ECO:0000313" key="16">
    <source>
        <dbReference type="Proteomes" id="UP001378592"/>
    </source>
</evidence>
<keyword evidence="7 13" id="KW-1133">Transmembrane helix</keyword>
<evidence type="ECO:0000256" key="5">
    <source>
        <dbReference type="ARBA" id="ARBA00022824"/>
    </source>
</evidence>
<evidence type="ECO:0000256" key="1">
    <source>
        <dbReference type="ARBA" id="ARBA00004477"/>
    </source>
</evidence>
<evidence type="ECO:0000256" key="2">
    <source>
        <dbReference type="ARBA" id="ARBA00005084"/>
    </source>
</evidence>
<name>A0AAN9VMA1_9ORTH</name>
<keyword evidence="5 13" id="KW-0256">Endoplasmic reticulum</keyword>
<dbReference type="GO" id="GO:0005778">
    <property type="term" value="C:peroxisomal membrane"/>
    <property type="evidence" value="ECO:0007669"/>
    <property type="project" value="TreeGrafter"/>
</dbReference>
<dbReference type="InterPro" id="IPR000731">
    <property type="entry name" value="SSD"/>
</dbReference>
<comment type="subcellular location">
    <subcellularLocation>
        <location evidence="1 13">Endoplasmic reticulum membrane</location>
        <topology evidence="1 13">Multi-pass membrane protein</topology>
    </subcellularLocation>
</comment>
<comment type="catalytic activity">
    <reaction evidence="12">
        <text>(R)-mevalonate + 2 NADP(+) + CoA = (3S)-3-hydroxy-3-methylglutaryl-CoA + 2 NADPH + 2 H(+)</text>
        <dbReference type="Rhea" id="RHEA:15989"/>
        <dbReference type="ChEBI" id="CHEBI:15378"/>
        <dbReference type="ChEBI" id="CHEBI:36464"/>
        <dbReference type="ChEBI" id="CHEBI:43074"/>
        <dbReference type="ChEBI" id="CHEBI:57287"/>
        <dbReference type="ChEBI" id="CHEBI:57783"/>
        <dbReference type="ChEBI" id="CHEBI:58349"/>
        <dbReference type="EC" id="1.1.1.34"/>
    </reaction>
    <physiologicalReaction direction="right-to-left" evidence="12">
        <dbReference type="Rhea" id="RHEA:15991"/>
    </physiologicalReaction>
</comment>
<feature type="transmembrane region" description="Helical" evidence="13">
    <location>
        <begin position="210"/>
        <end position="230"/>
    </location>
</feature>
<reference evidence="15 16" key="1">
    <citation type="submission" date="2024-03" db="EMBL/GenBank/DDBJ databases">
        <title>The genome assembly and annotation of the cricket Gryllus longicercus Weissman &amp; Gray.</title>
        <authorList>
            <person name="Szrajer S."/>
            <person name="Gray D."/>
            <person name="Ylla G."/>
        </authorList>
    </citation>
    <scope>NUCLEOTIDE SEQUENCE [LARGE SCALE GENOMIC DNA]</scope>
    <source>
        <strain evidence="15">DAG 2021-001</strain>
        <tissue evidence="15">Whole body minus gut</tissue>
    </source>
</reference>
<dbReference type="CDD" id="cd00643">
    <property type="entry name" value="HMG-CoA_reductase_classI"/>
    <property type="match status" value="1"/>
</dbReference>
<evidence type="ECO:0000256" key="7">
    <source>
        <dbReference type="ARBA" id="ARBA00022989"/>
    </source>
</evidence>
<evidence type="ECO:0000256" key="8">
    <source>
        <dbReference type="ARBA" id="ARBA00023002"/>
    </source>
</evidence>
<protein>
    <recommendedName>
        <fullName evidence="13">3-hydroxy-3-methylglutaryl coenzyme A reductase</fullName>
        <shortName evidence="13">HMG-CoA reductase</shortName>
        <ecNumber evidence="13">1.1.1.34</ecNumber>
    </recommendedName>
</protein>
<dbReference type="InterPro" id="IPR023282">
    <property type="entry name" value="HMG_CoA_Rdtase_N"/>
</dbReference>
<dbReference type="FunFam" id="1.10.3270.10:FF:000001">
    <property type="entry name" value="3-hydroxy-3-methylglutaryl coenzyme A reductase"/>
    <property type="match status" value="1"/>
</dbReference>
<keyword evidence="9 13" id="KW-0472">Membrane</keyword>
<comment type="similarity">
    <text evidence="3 13">Belongs to the HMG-CoA reductase family.</text>
</comment>
<feature type="transmembrane region" description="Helical" evidence="13">
    <location>
        <begin position="108"/>
        <end position="131"/>
    </location>
</feature>
<keyword evidence="11" id="KW-0414">Isoprene biosynthesis</keyword>
<dbReference type="GO" id="GO:0015936">
    <property type="term" value="P:coenzyme A metabolic process"/>
    <property type="evidence" value="ECO:0007669"/>
    <property type="project" value="InterPro"/>
</dbReference>
<dbReference type="GO" id="GO:0004420">
    <property type="term" value="F:hydroxymethylglutaryl-CoA reductase (NADPH) activity"/>
    <property type="evidence" value="ECO:0007669"/>
    <property type="project" value="UniProtKB-EC"/>
</dbReference>
<evidence type="ECO:0000313" key="15">
    <source>
        <dbReference type="EMBL" id="KAK7865391.1"/>
    </source>
</evidence>
<dbReference type="EC" id="1.1.1.34" evidence="13"/>
<dbReference type="PROSITE" id="PS50156">
    <property type="entry name" value="SSD"/>
    <property type="match status" value="1"/>
</dbReference>
<dbReference type="NCBIfam" id="TIGR00920">
    <property type="entry name" value="2A060605"/>
    <property type="match status" value="1"/>
</dbReference>
<dbReference type="AlphaFoldDB" id="A0AAN9VMA1"/>
<keyword evidence="8 13" id="KW-0560">Oxidoreductase</keyword>
<dbReference type="PROSITE" id="PS00318">
    <property type="entry name" value="HMG_COA_REDUCTASE_2"/>
    <property type="match status" value="1"/>
</dbReference>
<dbReference type="InterPro" id="IPR023076">
    <property type="entry name" value="HMG_CoA_Rdtase_CS"/>
</dbReference>
<evidence type="ECO:0000256" key="9">
    <source>
        <dbReference type="ARBA" id="ARBA00023136"/>
    </source>
</evidence>
<dbReference type="InterPro" id="IPR004816">
    <property type="entry name" value="HMG_CoA_Rdtase_metazoan"/>
</dbReference>
<gene>
    <name evidence="15" type="ORF">R5R35_001876</name>
</gene>
<keyword evidence="4 13" id="KW-0812">Transmembrane</keyword>
<dbReference type="PROSITE" id="PS00066">
    <property type="entry name" value="HMG_COA_REDUCTASE_1"/>
    <property type="match status" value="1"/>
</dbReference>
<dbReference type="Pfam" id="PF12349">
    <property type="entry name" value="Sterol-sensing"/>
    <property type="match status" value="1"/>
</dbReference>
<dbReference type="PRINTS" id="PR00071">
    <property type="entry name" value="HMGCOARDTASE"/>
</dbReference>
<dbReference type="GO" id="GO:0005789">
    <property type="term" value="C:endoplasmic reticulum membrane"/>
    <property type="evidence" value="ECO:0007669"/>
    <property type="project" value="UniProtKB-SubCell"/>
</dbReference>
<dbReference type="GO" id="GO:0016126">
    <property type="term" value="P:sterol biosynthetic process"/>
    <property type="evidence" value="ECO:0007669"/>
    <property type="project" value="TreeGrafter"/>
</dbReference>
<keyword evidence="6 13" id="KW-0521">NADP</keyword>
<dbReference type="PROSITE" id="PS51257">
    <property type="entry name" value="PROKAR_LIPOPROTEIN"/>
    <property type="match status" value="1"/>
</dbReference>